<feature type="domain" description="DUF7042" evidence="2">
    <location>
        <begin position="146"/>
        <end position="268"/>
    </location>
</feature>
<dbReference type="PANTHER" id="PTHR22255:SF4">
    <property type="entry name" value="CATION-INDEPENDENT MANNOSE-6-PHOSPHATE RECEPTOR"/>
    <property type="match status" value="1"/>
</dbReference>
<dbReference type="Pfam" id="PF23073">
    <property type="entry name" value="DUF7045"/>
    <property type="match status" value="1"/>
</dbReference>
<dbReference type="InterPro" id="IPR055473">
    <property type="entry name" value="DUF7045"/>
</dbReference>
<keyword evidence="1" id="KW-0732">Signal</keyword>
<accession>A0AAW1MZL1</accession>
<reference evidence="6 7" key="1">
    <citation type="journal article" date="2024" name="BMC Genomics">
        <title>De novo assembly and annotation of Popillia japonica's genome with initial clues to its potential as an invasive pest.</title>
        <authorList>
            <person name="Cucini C."/>
            <person name="Boschi S."/>
            <person name="Funari R."/>
            <person name="Cardaioli E."/>
            <person name="Iannotti N."/>
            <person name="Marturano G."/>
            <person name="Paoli F."/>
            <person name="Bruttini M."/>
            <person name="Carapelli A."/>
            <person name="Frati F."/>
            <person name="Nardi F."/>
        </authorList>
    </citation>
    <scope>NUCLEOTIDE SEQUENCE [LARGE SCALE GENOMIC DNA]</scope>
    <source>
        <strain evidence="6">DMR45628</strain>
    </source>
</reference>
<keyword evidence="7" id="KW-1185">Reference proteome</keyword>
<dbReference type="Pfam" id="PF23070">
    <property type="entry name" value="DUF7043"/>
    <property type="match status" value="1"/>
</dbReference>
<protein>
    <submittedName>
        <fullName evidence="6">Uncharacterized protein</fullName>
    </submittedName>
</protein>
<dbReference type="AlphaFoldDB" id="A0AAW1MZL1"/>
<feature type="domain" description="DUF7045" evidence="5">
    <location>
        <begin position="397"/>
        <end position="501"/>
    </location>
</feature>
<dbReference type="Pfam" id="PF23071">
    <property type="entry name" value="DUF7044"/>
    <property type="match status" value="1"/>
</dbReference>
<dbReference type="EMBL" id="JASPKY010000025">
    <property type="protein sequence ID" value="KAK9751824.1"/>
    <property type="molecule type" value="Genomic_DNA"/>
</dbReference>
<gene>
    <name evidence="6" type="ORF">QE152_g4701</name>
</gene>
<feature type="signal peptide" evidence="1">
    <location>
        <begin position="1"/>
        <end position="24"/>
    </location>
</feature>
<evidence type="ECO:0000256" key="1">
    <source>
        <dbReference type="SAM" id="SignalP"/>
    </source>
</evidence>
<sequence length="613" mass="70969">MQKLVPLFLTTIILQGSTRAGVAAICFFPPEYTGEFVMQKSINTSGNVEYSRINITFLGTPLWGSCYKRYDNNFIFTLSNDNSPCLRCLNLNLKSKNVLQVRSTNYTHCYLQEDEAIASCPQENIKNNDDIILFKVSDLLGYPAPKEFCPLGDKYTVSYNTISTDLDFCMQREGTLSTCSSNSMMNLKFQRCEGNSSDFELYCIGSWTDPNGQRYLALEDTRKKPTYRCALYHETLENGQIHIALSRDSTCDMHLQSPRHGYETITLSPVPYKEDGKWLDEIASSDCRFPEWAQGEWEHVKVENNKFYYKDHDDFVNYELTCLTNLKEDKYVVYSRMHCTEKRYNCLWIQQRSDDVFEFQLGGMFSKFKTEHLCDPTNKPDKWVTQYRKFAVSPVKCPISGVFKGRVPDTKTYCSNLSSDCKTPDLMYYKVFNCVTMEFYEEREYRCLGYWKDDDLLYTYTQRQDKIAAGTYECFVGSIVSDKEDYINIKEAGEHCQRNMDALTAGMKLIKQKQLTVLCVDNDTSSDIRTYGNKVDKKTDLAVYETKIPNNQTTQILDNKSSNEKVNLKSGAALREFLFYFEEPQCKLLKIIVVIAQRMPIYHMGDFEQIAHT</sequence>
<dbReference type="InterPro" id="IPR055471">
    <property type="entry name" value="DUF7043"/>
</dbReference>
<dbReference type="Proteomes" id="UP001458880">
    <property type="component" value="Unassembled WGS sequence"/>
</dbReference>
<dbReference type="InterPro" id="IPR055470">
    <property type="entry name" value="DUF7042"/>
</dbReference>
<feature type="domain" description="DUF7044" evidence="4">
    <location>
        <begin position="26"/>
        <end position="124"/>
    </location>
</feature>
<evidence type="ECO:0000259" key="4">
    <source>
        <dbReference type="Pfam" id="PF23071"/>
    </source>
</evidence>
<dbReference type="PANTHER" id="PTHR22255">
    <property type="entry name" value="LP06548P"/>
    <property type="match status" value="1"/>
</dbReference>
<proteinExistence type="predicted"/>
<evidence type="ECO:0000313" key="7">
    <source>
        <dbReference type="Proteomes" id="UP001458880"/>
    </source>
</evidence>
<dbReference type="InterPro" id="IPR055472">
    <property type="entry name" value="DUF7044"/>
</dbReference>
<dbReference type="Pfam" id="PF23069">
    <property type="entry name" value="DUF7042"/>
    <property type="match status" value="1"/>
</dbReference>
<feature type="domain" description="DUF7043" evidence="3">
    <location>
        <begin position="284"/>
        <end position="385"/>
    </location>
</feature>
<feature type="chain" id="PRO_5043710513" evidence="1">
    <location>
        <begin position="25"/>
        <end position="613"/>
    </location>
</feature>
<evidence type="ECO:0000259" key="2">
    <source>
        <dbReference type="Pfam" id="PF23069"/>
    </source>
</evidence>
<name>A0AAW1MZL1_POPJA</name>
<evidence type="ECO:0000313" key="6">
    <source>
        <dbReference type="EMBL" id="KAK9751824.1"/>
    </source>
</evidence>
<organism evidence="6 7">
    <name type="scientific">Popillia japonica</name>
    <name type="common">Japanese beetle</name>
    <dbReference type="NCBI Taxonomy" id="7064"/>
    <lineage>
        <taxon>Eukaryota</taxon>
        <taxon>Metazoa</taxon>
        <taxon>Ecdysozoa</taxon>
        <taxon>Arthropoda</taxon>
        <taxon>Hexapoda</taxon>
        <taxon>Insecta</taxon>
        <taxon>Pterygota</taxon>
        <taxon>Neoptera</taxon>
        <taxon>Endopterygota</taxon>
        <taxon>Coleoptera</taxon>
        <taxon>Polyphaga</taxon>
        <taxon>Scarabaeiformia</taxon>
        <taxon>Scarabaeidae</taxon>
        <taxon>Rutelinae</taxon>
        <taxon>Popillia</taxon>
    </lineage>
</organism>
<comment type="caution">
    <text evidence="6">The sequence shown here is derived from an EMBL/GenBank/DDBJ whole genome shotgun (WGS) entry which is preliminary data.</text>
</comment>
<evidence type="ECO:0000259" key="5">
    <source>
        <dbReference type="Pfam" id="PF23073"/>
    </source>
</evidence>
<evidence type="ECO:0000259" key="3">
    <source>
        <dbReference type="Pfam" id="PF23070"/>
    </source>
</evidence>